<dbReference type="SUPFAM" id="SSF47384">
    <property type="entry name" value="Homodimeric domain of signal transducing histidine kinase"/>
    <property type="match status" value="1"/>
</dbReference>
<keyword evidence="3 8" id="KW-0418">Kinase</keyword>
<feature type="modified residue" description="4-aspartylphosphate" evidence="4">
    <location>
        <position position="1160"/>
    </location>
</feature>
<feature type="domain" description="Histidine kinase" evidence="6">
    <location>
        <begin position="643"/>
        <end position="901"/>
    </location>
</feature>
<dbReference type="SMART" id="SM00388">
    <property type="entry name" value="HisKA"/>
    <property type="match status" value="1"/>
</dbReference>
<feature type="compositionally biased region" description="Low complexity" evidence="5">
    <location>
        <begin position="1070"/>
        <end position="1081"/>
    </location>
</feature>
<accession>A0A4U7B474</accession>
<evidence type="ECO:0000259" key="6">
    <source>
        <dbReference type="PROSITE" id="PS50109"/>
    </source>
</evidence>
<dbReference type="InterPro" id="IPR036890">
    <property type="entry name" value="HATPase_C_sf"/>
</dbReference>
<feature type="compositionally biased region" description="Basic and acidic residues" evidence="5">
    <location>
        <begin position="267"/>
        <end position="280"/>
    </location>
</feature>
<dbReference type="SMART" id="SM00065">
    <property type="entry name" value="GAF"/>
    <property type="match status" value="1"/>
</dbReference>
<dbReference type="GO" id="GO:0000155">
    <property type="term" value="F:phosphorelay sensor kinase activity"/>
    <property type="evidence" value="ECO:0007669"/>
    <property type="project" value="InterPro"/>
</dbReference>
<name>A0A4U7B474_9PEZI</name>
<feature type="region of interest" description="Disordered" evidence="5">
    <location>
        <begin position="405"/>
        <end position="489"/>
    </location>
</feature>
<reference evidence="8 9" key="1">
    <citation type="submission" date="2018-02" db="EMBL/GenBank/DDBJ databases">
        <title>Draft genome sequences of Elsinoe sp., causing black scab on jojoba.</title>
        <authorList>
            <person name="Stodart B."/>
            <person name="Jeffress S."/>
            <person name="Ash G."/>
            <person name="Arun Chinnappa K."/>
        </authorList>
    </citation>
    <scope>NUCLEOTIDE SEQUENCE [LARGE SCALE GENOMIC DNA]</scope>
    <source>
        <strain evidence="8 9">Hillstone_2</strain>
    </source>
</reference>
<feature type="region of interest" description="Disordered" evidence="5">
    <location>
        <begin position="526"/>
        <end position="551"/>
    </location>
</feature>
<dbReference type="Pfam" id="PF00512">
    <property type="entry name" value="HisKA"/>
    <property type="match status" value="1"/>
</dbReference>
<dbReference type="InterPro" id="IPR004358">
    <property type="entry name" value="Sig_transdc_His_kin-like_C"/>
</dbReference>
<dbReference type="SUPFAM" id="SSF55874">
    <property type="entry name" value="ATPase domain of HSP90 chaperone/DNA topoisomerase II/histidine kinase"/>
    <property type="match status" value="1"/>
</dbReference>
<evidence type="ECO:0000259" key="7">
    <source>
        <dbReference type="PROSITE" id="PS50110"/>
    </source>
</evidence>
<evidence type="ECO:0000313" key="9">
    <source>
        <dbReference type="Proteomes" id="UP000308133"/>
    </source>
</evidence>
<dbReference type="PROSITE" id="PS50109">
    <property type="entry name" value="HIS_KIN"/>
    <property type="match status" value="1"/>
</dbReference>
<organism evidence="8 9">
    <name type="scientific">Elsinoe australis</name>
    <dbReference type="NCBI Taxonomy" id="40998"/>
    <lineage>
        <taxon>Eukaryota</taxon>
        <taxon>Fungi</taxon>
        <taxon>Dikarya</taxon>
        <taxon>Ascomycota</taxon>
        <taxon>Pezizomycotina</taxon>
        <taxon>Dothideomycetes</taxon>
        <taxon>Dothideomycetidae</taxon>
        <taxon>Myriangiales</taxon>
        <taxon>Elsinoaceae</taxon>
        <taxon>Elsinoe</taxon>
    </lineage>
</organism>
<dbReference type="InterPro" id="IPR050956">
    <property type="entry name" value="2C_system_His_kinase"/>
</dbReference>
<dbReference type="InterPro" id="IPR011006">
    <property type="entry name" value="CheY-like_superfamily"/>
</dbReference>
<dbReference type="CDD" id="cd00082">
    <property type="entry name" value="HisKA"/>
    <property type="match status" value="1"/>
</dbReference>
<keyword evidence="1 4" id="KW-0597">Phosphoprotein</keyword>
<dbReference type="InterPro" id="IPR003594">
    <property type="entry name" value="HATPase_dom"/>
</dbReference>
<dbReference type="SMART" id="SM00448">
    <property type="entry name" value="REC"/>
    <property type="match status" value="1"/>
</dbReference>
<protein>
    <submittedName>
        <fullName evidence="8">Histidine kinase-like protein 4</fullName>
    </submittedName>
</protein>
<dbReference type="EMBL" id="PTQR01000050">
    <property type="protein sequence ID" value="TKX23960.1"/>
    <property type="molecule type" value="Genomic_DNA"/>
</dbReference>
<feature type="compositionally biased region" description="Basic residues" evidence="5">
    <location>
        <begin position="406"/>
        <end position="415"/>
    </location>
</feature>
<dbReference type="Gene3D" id="3.40.50.2300">
    <property type="match status" value="1"/>
</dbReference>
<dbReference type="AlphaFoldDB" id="A0A4U7B474"/>
<dbReference type="InterPro" id="IPR029016">
    <property type="entry name" value="GAF-like_dom_sf"/>
</dbReference>
<evidence type="ECO:0000256" key="2">
    <source>
        <dbReference type="ARBA" id="ARBA00022679"/>
    </source>
</evidence>
<proteinExistence type="predicted"/>
<dbReference type="InterPro" id="IPR005467">
    <property type="entry name" value="His_kinase_dom"/>
</dbReference>
<dbReference type="InterPro" id="IPR003661">
    <property type="entry name" value="HisK_dim/P_dom"/>
</dbReference>
<comment type="caution">
    <text evidence="8">The sequence shown here is derived from an EMBL/GenBank/DDBJ whole genome shotgun (WGS) entry which is preliminary data.</text>
</comment>
<feature type="region of interest" description="Disordered" evidence="5">
    <location>
        <begin position="29"/>
        <end position="51"/>
    </location>
</feature>
<dbReference type="SUPFAM" id="SSF55781">
    <property type="entry name" value="GAF domain-like"/>
    <property type="match status" value="1"/>
</dbReference>
<evidence type="ECO:0000256" key="3">
    <source>
        <dbReference type="ARBA" id="ARBA00022777"/>
    </source>
</evidence>
<dbReference type="PROSITE" id="PS50110">
    <property type="entry name" value="RESPONSE_REGULATORY"/>
    <property type="match status" value="1"/>
</dbReference>
<gene>
    <name evidence="8" type="ORF">C1H76_3898</name>
</gene>
<feature type="domain" description="Response regulatory" evidence="7">
    <location>
        <begin position="1109"/>
        <end position="1230"/>
    </location>
</feature>
<dbReference type="SMART" id="SM00387">
    <property type="entry name" value="HATPase_c"/>
    <property type="match status" value="1"/>
</dbReference>
<dbReference type="SUPFAM" id="SSF52172">
    <property type="entry name" value="CheY-like"/>
    <property type="match status" value="1"/>
</dbReference>
<dbReference type="Pfam" id="PF02518">
    <property type="entry name" value="HATPase_c"/>
    <property type="match status" value="1"/>
</dbReference>
<feature type="region of interest" description="Disordered" evidence="5">
    <location>
        <begin position="267"/>
        <end position="320"/>
    </location>
</feature>
<keyword evidence="2" id="KW-0808">Transferase</keyword>
<feature type="region of interest" description="Disordered" evidence="5">
    <location>
        <begin position="1054"/>
        <end position="1108"/>
    </location>
</feature>
<dbReference type="PANTHER" id="PTHR43719:SF28">
    <property type="entry name" value="PEROXIDE STRESS-ACTIVATED HISTIDINE KINASE MAK1-RELATED"/>
    <property type="match status" value="1"/>
</dbReference>
<evidence type="ECO:0000313" key="8">
    <source>
        <dbReference type="EMBL" id="TKX23960.1"/>
    </source>
</evidence>
<dbReference type="Proteomes" id="UP000308133">
    <property type="component" value="Unassembled WGS sequence"/>
</dbReference>
<evidence type="ECO:0000256" key="4">
    <source>
        <dbReference type="PROSITE-ProRule" id="PRU00169"/>
    </source>
</evidence>
<feature type="compositionally biased region" description="Low complexity" evidence="5">
    <location>
        <begin position="528"/>
        <end position="537"/>
    </location>
</feature>
<evidence type="ECO:0000256" key="1">
    <source>
        <dbReference type="ARBA" id="ARBA00022553"/>
    </source>
</evidence>
<feature type="compositionally biased region" description="Low complexity" evidence="5">
    <location>
        <begin position="422"/>
        <end position="435"/>
    </location>
</feature>
<evidence type="ECO:0000256" key="5">
    <source>
        <dbReference type="SAM" id="MobiDB-lite"/>
    </source>
</evidence>
<dbReference type="PRINTS" id="PR00344">
    <property type="entry name" value="BCTRLSENSOR"/>
</dbReference>
<dbReference type="InterPro" id="IPR001789">
    <property type="entry name" value="Sig_transdc_resp-reg_receiver"/>
</dbReference>
<dbReference type="Pfam" id="PF00072">
    <property type="entry name" value="Response_reg"/>
    <property type="match status" value="1"/>
</dbReference>
<dbReference type="Gene3D" id="1.10.287.130">
    <property type="match status" value="1"/>
</dbReference>
<dbReference type="PANTHER" id="PTHR43719">
    <property type="entry name" value="TWO-COMPONENT HISTIDINE KINASE"/>
    <property type="match status" value="1"/>
</dbReference>
<dbReference type="CDD" id="cd17546">
    <property type="entry name" value="REC_hyHK_CKI1_RcsC-like"/>
    <property type="match status" value="1"/>
</dbReference>
<dbReference type="InterPro" id="IPR003018">
    <property type="entry name" value="GAF"/>
</dbReference>
<dbReference type="InterPro" id="IPR036097">
    <property type="entry name" value="HisK_dim/P_sf"/>
</dbReference>
<feature type="region of interest" description="Disordered" evidence="5">
    <location>
        <begin position="337"/>
        <end position="367"/>
    </location>
</feature>
<dbReference type="Gene3D" id="3.30.565.10">
    <property type="entry name" value="Histidine kinase-like ATPase, C-terminal domain"/>
    <property type="match status" value="1"/>
</dbReference>
<dbReference type="Gene3D" id="3.30.450.40">
    <property type="match status" value="1"/>
</dbReference>
<sequence length="1235" mass="137926">MAEPDLQASAGSQRTREVFRLLEPWRNAESPSQRFPSVSLSNEHSQEADTNTPIGCHDTALAAFVQLGALRLHADRAMVTLFAADHEFVLAESSKSLSLQSDRTHESNDALWIGTASYPRSQGLSDIVLPEWCRSKSPRKVITEDDHYHTNGITQHWFVADDLREHQQYQHILPKFVRKIRFVCAVPITSLRGYIVGAYIVISGKTRYGCSEEEMVFLEDMAETVASHLESRRAMLQKQKADRLIKGMGVFSQGGDSLREWWLGKHDDEKQRSRRQEQHESGTVLTRNEQADEEFGDATKFSRTSPKQDKTHSPIMDDQTASGLEDTRKALHHTQKIDFASNDFPHDTASNDVLSQEHKSASATQQNGFDIGSATAEVFSRASNLLRESISVDGVLFLEAGFTRPKSQKTRRRRNSSVDGHSTNQASSTSASSEISESDYAIGITMRKEGNSSQDSTQSKQRRKRRRNQDQKPTASCEPLGYSTRTGSSVRNFPVPQRYLSFPQRRMERLLELYPQGKLFNFADDGSTETSSSHEGGVPAVQGNSFADGIPVSEKDTRKMGLEAQMLSRLCDDARSIALIPIWDPHRDKWRAAALVWSTTPGRHFTQDEDLIYLSSFANNITSKLLQLDMLASDQAKATFISMVSHELRSPLHGVLAGAEYLLETELDQLQREMANTVKLAGSALLDTINAILDFTKINSYSEVDKWHSGATIQTSHSGNNQEQESGNTDLAVLTENVVNTIVAGQQYRAKLKANRATGIPETAEMTYDPPDNPVQVILSIMHRLNWHTDIHSGAWVRILTNLVGNALKYTREGYVHVKLESTENSVTLAIQDTGSGISEEYQKHHMYTAFKQEDPLTSGTGLGLFMVKHLVIDMGGNIVFESRTDATHGTKVLITVPVGWRTDQTSENLNPALTASTPSGSHLTIAMLRAPRLRRGSRNQETRTVRDEMIRASVRNTCQNGLGLAFQVIERVEDVEKSDICVMTQSDYMSWRGTSDKQGSKSDNLSRVLVLTERFSTDYRQHDPIHDGFVFVPVDPPYGPGKISRALTEVLSADGHRKNRKQKPQTHNSSKSDSTMTDDTVLQRPRERRSPTQSPIQPLGNKKTNGKKLLLVEDNELNMRILVAWSQKLNQEFEQASNGLEAVRAYGANPSTFGLVLMDISMPVMDGFAATREIRNFETRNKLPRCKIVALTGVASEDARNDADAAGIDEFFVKPASLARMKQLIKSMNEEIRN</sequence>